<proteinExistence type="predicted"/>
<protein>
    <submittedName>
        <fullName evidence="1">Uncharacterized protein</fullName>
    </submittedName>
</protein>
<evidence type="ECO:0000313" key="2">
    <source>
        <dbReference type="Proteomes" id="UP000031737"/>
    </source>
</evidence>
<evidence type="ECO:0000313" key="1">
    <source>
        <dbReference type="EMBL" id="ESL10432.1"/>
    </source>
</evidence>
<dbReference type="Proteomes" id="UP000031737">
    <property type="component" value="Unassembled WGS sequence"/>
</dbReference>
<dbReference type="VEuPathDB" id="TriTrypDB:TRSC58_01835"/>
<accession>A0A061JAW8</accession>
<gene>
    <name evidence="1" type="ORF">TRSC58_01835</name>
</gene>
<dbReference type="EMBL" id="AUPL01001835">
    <property type="protein sequence ID" value="ESL10432.1"/>
    <property type="molecule type" value="Genomic_DNA"/>
</dbReference>
<keyword evidence="2" id="KW-1185">Reference proteome</keyword>
<organism evidence="1 2">
    <name type="scientific">Trypanosoma rangeli SC58</name>
    <dbReference type="NCBI Taxonomy" id="429131"/>
    <lineage>
        <taxon>Eukaryota</taxon>
        <taxon>Discoba</taxon>
        <taxon>Euglenozoa</taxon>
        <taxon>Kinetoplastea</taxon>
        <taxon>Metakinetoplastina</taxon>
        <taxon>Trypanosomatida</taxon>
        <taxon>Trypanosomatidae</taxon>
        <taxon>Trypanosoma</taxon>
        <taxon>Herpetosoma</taxon>
    </lineage>
</organism>
<reference evidence="1 2" key="1">
    <citation type="submission" date="2013-07" db="EMBL/GenBank/DDBJ databases">
        <authorList>
            <person name="Stoco P.H."/>
            <person name="Wagner G."/>
            <person name="Gerber A."/>
            <person name="Zaha A."/>
            <person name="Thompson C."/>
            <person name="Bartholomeu D.C."/>
            <person name="Luckemeyer D.D."/>
            <person name="Bahia D."/>
            <person name="Loreto E."/>
            <person name="Prestes E.B."/>
            <person name="Lima F.M."/>
            <person name="Rodrigues-Luiz G."/>
            <person name="Vallejo G.A."/>
            <person name="Filho J.F."/>
            <person name="Monteiro K.M."/>
            <person name="Tyler K.M."/>
            <person name="de Almeida L.G."/>
            <person name="Ortiz M.F."/>
            <person name="Siervo M.A."/>
            <person name="de Moraes M.H."/>
            <person name="Cunha O.L."/>
            <person name="Mendonca-Neto R."/>
            <person name="Silva R."/>
            <person name="Teixeira S.M."/>
            <person name="Murta S.M."/>
            <person name="Sincero T.C."/>
            <person name="Mendes T.A."/>
            <person name="Urmenyi T.P."/>
            <person name="Silva V.G."/>
            <person name="da Rocha W.D."/>
            <person name="Andersson B."/>
            <person name="Romanha A.J."/>
            <person name="Steindel M."/>
            <person name="de Vasconcelos A.T."/>
            <person name="Grisard E.C."/>
        </authorList>
    </citation>
    <scope>NUCLEOTIDE SEQUENCE [LARGE SCALE GENOMIC DNA]</scope>
    <source>
        <strain evidence="1 2">SC58</strain>
    </source>
</reference>
<name>A0A061JAW8_TRYRA</name>
<sequence length="859" mass="92549">MFEPLRVERVPTRIQAHEECIAFAAHPNPASCVFNWGCCTVTRKLDLVFHSAHDVSMRLRLPGAREKKKTPYFFCFACSSAASVFEYPIQPTQVMDSAFSECSSVTVEPGERTGAVAAQHLPTVAMLLCASRIDVNLLILRPVLRVKGNKVVISYTTLFLPAPEDARHVLVSRCGEAVFLLASHVSGPGGRIQCYSLRIAGDQQRTPSFRTTPLMTSVSSSGNASAAAPMVGCNQPILWASVRRPLCRVSPTSQVTLAEVMVLTDDGAAMVFQVSLGDDAADAHVACVWLRSLRQNKFRDDAHVPLGVMQRWQTTPFFARAMDEANTPEASLEGDQTTHARQFLSDIPIVSASPNGALLCAVLPNEHKVWLVALGSNAKAFSTAACASASVATPSSVTMCDVSWVAGSLCGFLLLGVSKRRGGTKAMLFFLPLTGHHAPLRIHLDPSHAPCLASDGGAFSFFSYAPSRDVFGATRMSLSLYYRSSRREEENTDEVRTGLFSLPTMASLTPTYAPSHVLHIIYFTGLVSFAAARDEVPSASSAGNTSRNAPGGEEGVVGRRIPSIFAADDTVQMSMEAALESSLDLWIQTGTVDSTFPLRRVTHEIIQSLLEDINHSRGVSAASQNGEGGGYAALLSVFRALADVLASVSVTSASVTLLPYLSELHGLLVMLRHALTVMGQRGAVSACFTAAAFFAPLADENDTGDSHCPEWRALLAPFFDDAFAHVASCPSLSHALLPYCSAALRRVMSTGESLLLRERKWELTTSVPRVTVDHNGEVVRPLEETLSLARRGSSGLAMLSSSEVCWSARRLFFRDGVNAAQSFLKAAVGHRSQTHPEVRVVCGEYDLVQKELAAVLNCI</sequence>
<dbReference type="AlphaFoldDB" id="A0A061JAW8"/>
<comment type="caution">
    <text evidence="1">The sequence shown here is derived from an EMBL/GenBank/DDBJ whole genome shotgun (WGS) entry which is preliminary data.</text>
</comment>
<dbReference type="OrthoDB" id="240061at2759"/>